<reference evidence="2" key="2">
    <citation type="submission" date="2018-10" db="UniProtKB">
        <authorList>
            <consortium name="EnsemblPlants"/>
        </authorList>
    </citation>
    <scope>IDENTIFICATION</scope>
</reference>
<feature type="domain" description="Serine-threonine/tyrosine-protein kinase catalytic" evidence="1">
    <location>
        <begin position="50"/>
        <end position="159"/>
    </location>
</feature>
<evidence type="ECO:0000259" key="1">
    <source>
        <dbReference type="Pfam" id="PF07714"/>
    </source>
</evidence>
<dbReference type="Gramene" id="TraesARI5D03G03181520.1">
    <property type="protein sequence ID" value="TraesARI5D03G03181520.1"/>
    <property type="gene ID" value="TraesARI5D03G03181520"/>
</dbReference>
<dbReference type="Gramene" id="TraesROB_scaffold_052096_01G000200.1">
    <property type="protein sequence ID" value="TraesROB_scaffold_052096_01G000200.1"/>
    <property type="gene ID" value="TraesROB_scaffold_052096_01G000200"/>
</dbReference>
<dbReference type="Gramene" id="TraesCS5D02G542700.1">
    <property type="protein sequence ID" value="TraesCS5D02G542700.1"/>
    <property type="gene ID" value="TraesCS5D02G542700"/>
</dbReference>
<sequence>MGTGTGLQFSRGDGFGQAKPGGFRPRCHLDISSSAQHELIQVDPKYGIGNKISTAGDVYSYGIIILEMLTAKRPTDVLFKNGFSLQKFVGNAFPTKIREILDPNVIIQNFGDEGVDINLDQGNHAMEGMLSCITKLAQLGLSCSTETPKDRPTMPDVYAEVSAIKREYSAQRIKE</sequence>
<protein>
    <recommendedName>
        <fullName evidence="1">Serine-threonine/tyrosine-protein kinase catalytic domain-containing protein</fullName>
    </recommendedName>
</protein>
<keyword evidence="3" id="KW-1185">Reference proteome</keyword>
<evidence type="ECO:0000313" key="2">
    <source>
        <dbReference type="EnsemblPlants" id="TraesCS5D02G542700.1"/>
    </source>
</evidence>
<proteinExistence type="predicted"/>
<dbReference type="OrthoDB" id="676979at2759"/>
<dbReference type="GO" id="GO:0004674">
    <property type="term" value="F:protein serine/threonine kinase activity"/>
    <property type="evidence" value="ECO:0000318"/>
    <property type="project" value="GO_Central"/>
</dbReference>
<dbReference type="STRING" id="4565.A0A3B6N322"/>
<dbReference type="GO" id="GO:0016020">
    <property type="term" value="C:membrane"/>
    <property type="evidence" value="ECO:0000318"/>
    <property type="project" value="GO_Central"/>
</dbReference>
<dbReference type="Gramene" id="TraesNOR5D03G03257930.1">
    <property type="protein sequence ID" value="TraesNOR5D03G03257930.1"/>
    <property type="gene ID" value="TraesNOR5D03G03257930"/>
</dbReference>
<dbReference type="Gramene" id="TraesLAC5D03G03183170.1">
    <property type="protein sequence ID" value="TraesLAC5D03G03183170.1"/>
    <property type="gene ID" value="TraesLAC5D03G03183170"/>
</dbReference>
<dbReference type="InterPro" id="IPR001245">
    <property type="entry name" value="Ser-Thr/Tyr_kinase_cat_dom"/>
</dbReference>
<dbReference type="InterPro" id="IPR051564">
    <property type="entry name" value="LRR_receptor-like_kinase"/>
</dbReference>
<dbReference type="Gramene" id="TraesSYM5D03G03168370.1">
    <property type="protein sequence ID" value="TraesSYM5D03G03168370.1"/>
    <property type="gene ID" value="TraesSYM5D03G03168370"/>
</dbReference>
<dbReference type="InterPro" id="IPR011009">
    <property type="entry name" value="Kinase-like_dom_sf"/>
</dbReference>
<dbReference type="PANTHER" id="PTHR48055:SF48">
    <property type="entry name" value="PROTEIN KINASE DOMAIN-CONTAINING PROTEIN"/>
    <property type="match status" value="1"/>
</dbReference>
<dbReference type="EnsemblPlants" id="TraesCS5D02G542700.1">
    <property type="protein sequence ID" value="TraesCS5D02G542700.1"/>
    <property type="gene ID" value="TraesCS5D02G542700"/>
</dbReference>
<dbReference type="Gramene" id="TraesLDM5D03G03232350.1">
    <property type="protein sequence ID" value="TraesLDM5D03G03232350.1"/>
    <property type="gene ID" value="TraesLDM5D03G03232350"/>
</dbReference>
<dbReference type="Gramene" id="TraesWEE_scaffold_111418_01G000200.1">
    <property type="protein sequence ID" value="TraesWEE_scaffold_111418_01G000200.1"/>
    <property type="gene ID" value="TraesWEE_scaffold_111418_01G000200"/>
</dbReference>
<dbReference type="Proteomes" id="UP000019116">
    <property type="component" value="Chromosome 5D"/>
</dbReference>
<dbReference type="Gramene" id="TraesJAG5D03G03224940.1">
    <property type="protein sequence ID" value="TraesJAG5D03G03224940.1"/>
    <property type="gene ID" value="TraesJAG5D03G03224940"/>
</dbReference>
<dbReference type="AlphaFoldDB" id="A0A3B6N322"/>
<dbReference type="Gene3D" id="1.10.510.10">
    <property type="entry name" value="Transferase(Phosphotransferase) domain 1"/>
    <property type="match status" value="1"/>
</dbReference>
<name>A0A3B6N322_WHEAT</name>
<dbReference type="Gramene" id="TraesJUL5D03G03253070.1">
    <property type="protein sequence ID" value="TraesJUL5D03G03253070.1"/>
    <property type="gene ID" value="TraesJUL5D03G03253070"/>
</dbReference>
<dbReference type="Gramene" id="TraesMAC5D03G03226840.1">
    <property type="protein sequence ID" value="TraesMAC5D03G03226840.1"/>
    <property type="gene ID" value="TraesMAC5D03G03226840"/>
</dbReference>
<dbReference type="Gramene" id="TraesKAR5D01G0405400.1">
    <property type="protein sequence ID" value="cds.TraesKAR5D01G0405400.1"/>
    <property type="gene ID" value="TraesKAR5D01G0405400"/>
</dbReference>
<dbReference type="SUPFAM" id="SSF56112">
    <property type="entry name" value="Protein kinase-like (PK-like)"/>
    <property type="match status" value="1"/>
</dbReference>
<organism evidence="2">
    <name type="scientific">Triticum aestivum</name>
    <name type="common">Wheat</name>
    <dbReference type="NCBI Taxonomy" id="4565"/>
    <lineage>
        <taxon>Eukaryota</taxon>
        <taxon>Viridiplantae</taxon>
        <taxon>Streptophyta</taxon>
        <taxon>Embryophyta</taxon>
        <taxon>Tracheophyta</taxon>
        <taxon>Spermatophyta</taxon>
        <taxon>Magnoliopsida</taxon>
        <taxon>Liliopsida</taxon>
        <taxon>Poales</taxon>
        <taxon>Poaceae</taxon>
        <taxon>BOP clade</taxon>
        <taxon>Pooideae</taxon>
        <taxon>Triticodae</taxon>
        <taxon>Triticeae</taxon>
        <taxon>Triticinae</taxon>
        <taxon>Triticum</taxon>
    </lineage>
</organism>
<accession>A0A3B6N322</accession>
<dbReference type="Gramene" id="TraesCS5D03G1184200.1">
    <property type="protein sequence ID" value="TraesCS5D03G1184200.1.CDS"/>
    <property type="gene ID" value="TraesCS5D03G1184200"/>
</dbReference>
<dbReference type="Gramene" id="TraesSTA5D03G03218470.1">
    <property type="protein sequence ID" value="TraesSTA5D03G03218470.1"/>
    <property type="gene ID" value="TraesSTA5D03G03218470"/>
</dbReference>
<dbReference type="PANTHER" id="PTHR48055">
    <property type="entry name" value="LEUCINE-RICH REPEAT RECEPTOR PROTEIN KINASE EMS1"/>
    <property type="match status" value="1"/>
</dbReference>
<evidence type="ECO:0000313" key="3">
    <source>
        <dbReference type="Proteomes" id="UP000019116"/>
    </source>
</evidence>
<dbReference type="Gramene" id="TraesCAD_scaffold_037110_01G000200.1">
    <property type="protein sequence ID" value="TraesCAD_scaffold_037110_01G000200.1"/>
    <property type="gene ID" value="TraesCAD_scaffold_037110_01G000200"/>
</dbReference>
<reference evidence="2" key="1">
    <citation type="submission" date="2018-08" db="EMBL/GenBank/DDBJ databases">
        <authorList>
            <person name="Rossello M."/>
        </authorList>
    </citation>
    <scope>NUCLEOTIDE SEQUENCE [LARGE SCALE GENOMIC DNA]</scope>
    <source>
        <strain evidence="2">cv. Chinese Spring</strain>
    </source>
</reference>
<dbReference type="OMA" id="KREYSAQ"/>
<dbReference type="Pfam" id="PF07714">
    <property type="entry name" value="PK_Tyr_Ser-Thr"/>
    <property type="match status" value="1"/>
</dbReference>